<dbReference type="SUPFAM" id="SSF47384">
    <property type="entry name" value="Homodimeric domain of signal transducing histidine kinase"/>
    <property type="match status" value="1"/>
</dbReference>
<dbReference type="SMART" id="SM00448">
    <property type="entry name" value="REC"/>
    <property type="match status" value="1"/>
</dbReference>
<evidence type="ECO:0000313" key="18">
    <source>
        <dbReference type="EMBL" id="MFE8699529.1"/>
    </source>
</evidence>
<keyword evidence="10" id="KW-0902">Two-component regulatory system</keyword>
<evidence type="ECO:0000256" key="8">
    <source>
        <dbReference type="ARBA" id="ARBA00022777"/>
    </source>
</evidence>
<name>A0ABW6K5T4_9BACI</name>
<dbReference type="EC" id="2.7.13.3" evidence="3"/>
<evidence type="ECO:0000256" key="10">
    <source>
        <dbReference type="ARBA" id="ARBA00023012"/>
    </source>
</evidence>
<dbReference type="RefSeq" id="WP_389357802.1">
    <property type="nucleotide sequence ID" value="NZ_JBIACK010000001.1"/>
</dbReference>
<dbReference type="CDD" id="cd00082">
    <property type="entry name" value="HisKA"/>
    <property type="match status" value="1"/>
</dbReference>
<evidence type="ECO:0000256" key="13">
    <source>
        <dbReference type="SAM" id="Coils"/>
    </source>
</evidence>
<evidence type="ECO:0000256" key="7">
    <source>
        <dbReference type="ARBA" id="ARBA00022741"/>
    </source>
</evidence>
<feature type="domain" description="HAMP" evidence="17">
    <location>
        <begin position="206"/>
        <end position="259"/>
    </location>
</feature>
<dbReference type="InterPro" id="IPR024478">
    <property type="entry name" value="HlyB_4HB_MCP"/>
</dbReference>
<evidence type="ECO:0000256" key="9">
    <source>
        <dbReference type="ARBA" id="ARBA00022840"/>
    </source>
</evidence>
<evidence type="ECO:0000256" key="14">
    <source>
        <dbReference type="SAM" id="Phobius"/>
    </source>
</evidence>
<feature type="domain" description="Response regulatory" evidence="16">
    <location>
        <begin position="795"/>
        <end position="912"/>
    </location>
</feature>
<comment type="catalytic activity">
    <reaction evidence="1">
        <text>ATP + protein L-histidine = ADP + protein N-phospho-L-histidine.</text>
        <dbReference type="EC" id="2.7.13.3"/>
    </reaction>
</comment>
<organism evidence="18 19">
    <name type="scientific">Cytobacillus spartinae</name>
    <dbReference type="NCBI Taxonomy" id="3299023"/>
    <lineage>
        <taxon>Bacteria</taxon>
        <taxon>Bacillati</taxon>
        <taxon>Bacillota</taxon>
        <taxon>Bacilli</taxon>
        <taxon>Bacillales</taxon>
        <taxon>Bacillaceae</taxon>
        <taxon>Cytobacillus</taxon>
    </lineage>
</organism>
<evidence type="ECO:0000259" key="17">
    <source>
        <dbReference type="PROSITE" id="PS50885"/>
    </source>
</evidence>
<dbReference type="Pfam" id="PF00672">
    <property type="entry name" value="HAMP"/>
    <property type="match status" value="1"/>
</dbReference>
<evidence type="ECO:0000313" key="19">
    <source>
        <dbReference type="Proteomes" id="UP001601059"/>
    </source>
</evidence>
<dbReference type="Pfam" id="PF13185">
    <property type="entry name" value="GAF_2"/>
    <property type="match status" value="1"/>
</dbReference>
<feature type="domain" description="Histidine kinase" evidence="15">
    <location>
        <begin position="514"/>
        <end position="741"/>
    </location>
</feature>
<dbReference type="InterPro" id="IPR001789">
    <property type="entry name" value="Sig_transdc_resp-reg_receiver"/>
</dbReference>
<dbReference type="SUPFAM" id="SSF55874">
    <property type="entry name" value="ATPase domain of HSP90 chaperone/DNA topoisomerase II/histidine kinase"/>
    <property type="match status" value="1"/>
</dbReference>
<evidence type="ECO:0000259" key="16">
    <source>
        <dbReference type="PROSITE" id="PS50110"/>
    </source>
</evidence>
<dbReference type="PROSITE" id="PS50109">
    <property type="entry name" value="HIS_KIN"/>
    <property type="match status" value="1"/>
</dbReference>
<proteinExistence type="predicted"/>
<evidence type="ECO:0000256" key="11">
    <source>
        <dbReference type="ARBA" id="ARBA00023136"/>
    </source>
</evidence>
<feature type="transmembrane region" description="Helical" evidence="14">
    <location>
        <begin position="182"/>
        <end position="205"/>
    </location>
</feature>
<gene>
    <name evidence="18" type="ORF">ACFYKX_02705</name>
</gene>
<dbReference type="InterPro" id="IPR004358">
    <property type="entry name" value="Sig_transdc_His_kin-like_C"/>
</dbReference>
<dbReference type="InterPro" id="IPR029016">
    <property type="entry name" value="GAF-like_dom_sf"/>
</dbReference>
<dbReference type="InterPro" id="IPR003018">
    <property type="entry name" value="GAF"/>
</dbReference>
<comment type="caution">
    <text evidence="18">The sequence shown here is derived from an EMBL/GenBank/DDBJ whole genome shotgun (WGS) entry which is preliminary data.</text>
</comment>
<keyword evidence="11 14" id="KW-0472">Membrane</keyword>
<dbReference type="Proteomes" id="UP001601059">
    <property type="component" value="Unassembled WGS sequence"/>
</dbReference>
<dbReference type="InterPro" id="IPR003594">
    <property type="entry name" value="HATPase_dom"/>
</dbReference>
<dbReference type="PROSITE" id="PS50885">
    <property type="entry name" value="HAMP"/>
    <property type="match status" value="1"/>
</dbReference>
<protein>
    <recommendedName>
        <fullName evidence="3">histidine kinase</fullName>
        <ecNumber evidence="3">2.7.13.3</ecNumber>
    </recommendedName>
</protein>
<dbReference type="Gene3D" id="6.10.340.10">
    <property type="match status" value="1"/>
</dbReference>
<feature type="coiled-coil region" evidence="13">
    <location>
        <begin position="415"/>
        <end position="500"/>
    </location>
</feature>
<dbReference type="PRINTS" id="PR00344">
    <property type="entry name" value="BCTRLSENSOR"/>
</dbReference>
<dbReference type="SUPFAM" id="SSF55781">
    <property type="entry name" value="GAF domain-like"/>
    <property type="match status" value="1"/>
</dbReference>
<evidence type="ECO:0000259" key="15">
    <source>
        <dbReference type="PROSITE" id="PS50109"/>
    </source>
</evidence>
<dbReference type="SMART" id="SM00304">
    <property type="entry name" value="HAMP"/>
    <property type="match status" value="1"/>
</dbReference>
<dbReference type="SUPFAM" id="SSF52172">
    <property type="entry name" value="CheY-like"/>
    <property type="match status" value="1"/>
</dbReference>
<dbReference type="SMART" id="SM00388">
    <property type="entry name" value="HisKA"/>
    <property type="match status" value="1"/>
</dbReference>
<dbReference type="Gene3D" id="1.10.287.130">
    <property type="match status" value="1"/>
</dbReference>
<dbReference type="CDD" id="cd06225">
    <property type="entry name" value="HAMP"/>
    <property type="match status" value="1"/>
</dbReference>
<evidence type="ECO:0000256" key="3">
    <source>
        <dbReference type="ARBA" id="ARBA00012438"/>
    </source>
</evidence>
<keyword evidence="7" id="KW-0547">Nucleotide-binding</keyword>
<evidence type="ECO:0000256" key="1">
    <source>
        <dbReference type="ARBA" id="ARBA00000085"/>
    </source>
</evidence>
<dbReference type="Gene3D" id="3.30.565.10">
    <property type="entry name" value="Histidine kinase-like ATPase, C-terminal domain"/>
    <property type="match status" value="1"/>
</dbReference>
<dbReference type="PANTHER" id="PTHR45339:SF1">
    <property type="entry name" value="HYBRID SIGNAL TRANSDUCTION HISTIDINE KINASE J"/>
    <property type="match status" value="1"/>
</dbReference>
<dbReference type="EMBL" id="JBIACK010000001">
    <property type="protein sequence ID" value="MFE8699529.1"/>
    <property type="molecule type" value="Genomic_DNA"/>
</dbReference>
<keyword evidence="9 18" id="KW-0067">ATP-binding</keyword>
<dbReference type="InterPro" id="IPR003660">
    <property type="entry name" value="HAMP_dom"/>
</dbReference>
<dbReference type="Gene3D" id="3.30.450.40">
    <property type="match status" value="1"/>
</dbReference>
<keyword evidence="13" id="KW-0175">Coiled coil</keyword>
<evidence type="ECO:0000256" key="12">
    <source>
        <dbReference type="PROSITE-ProRule" id="PRU00169"/>
    </source>
</evidence>
<feature type="modified residue" description="4-aspartylphosphate" evidence="12">
    <location>
        <position position="845"/>
    </location>
</feature>
<keyword evidence="8" id="KW-0418">Kinase</keyword>
<evidence type="ECO:0000256" key="6">
    <source>
        <dbReference type="ARBA" id="ARBA00022679"/>
    </source>
</evidence>
<dbReference type="InterPro" id="IPR011006">
    <property type="entry name" value="CheY-like_superfamily"/>
</dbReference>
<dbReference type="SMART" id="SM00387">
    <property type="entry name" value="HATPase_c"/>
    <property type="match status" value="1"/>
</dbReference>
<dbReference type="Pfam" id="PF12729">
    <property type="entry name" value="4HB_MCP_1"/>
    <property type="match status" value="1"/>
</dbReference>
<comment type="subcellular location">
    <subcellularLocation>
        <location evidence="2">Cell membrane</location>
        <topology evidence="2">Multi-pass membrane protein</topology>
    </subcellularLocation>
</comment>
<evidence type="ECO:0000256" key="2">
    <source>
        <dbReference type="ARBA" id="ARBA00004651"/>
    </source>
</evidence>
<dbReference type="Pfam" id="PF02518">
    <property type="entry name" value="HATPase_c"/>
    <property type="match status" value="1"/>
</dbReference>
<evidence type="ECO:0000256" key="5">
    <source>
        <dbReference type="ARBA" id="ARBA00022553"/>
    </source>
</evidence>
<dbReference type="PANTHER" id="PTHR45339">
    <property type="entry name" value="HYBRID SIGNAL TRANSDUCTION HISTIDINE KINASE J"/>
    <property type="match status" value="1"/>
</dbReference>
<keyword evidence="5 12" id="KW-0597">Phosphoprotein</keyword>
<keyword evidence="19" id="KW-1185">Reference proteome</keyword>
<dbReference type="PROSITE" id="PS50110">
    <property type="entry name" value="RESPONSE_REGULATORY"/>
    <property type="match status" value="1"/>
</dbReference>
<feature type="coiled-coil region" evidence="13">
    <location>
        <begin position="247"/>
        <end position="274"/>
    </location>
</feature>
<dbReference type="Pfam" id="PF00512">
    <property type="entry name" value="HisKA"/>
    <property type="match status" value="1"/>
</dbReference>
<keyword evidence="14" id="KW-0812">Transmembrane</keyword>
<feature type="transmembrane region" description="Helical" evidence="14">
    <location>
        <begin position="7"/>
        <end position="29"/>
    </location>
</feature>
<dbReference type="CDD" id="cd17546">
    <property type="entry name" value="REC_hyHK_CKI1_RcsC-like"/>
    <property type="match status" value="1"/>
</dbReference>
<dbReference type="InterPro" id="IPR005467">
    <property type="entry name" value="His_kinase_dom"/>
</dbReference>
<evidence type="ECO:0000256" key="4">
    <source>
        <dbReference type="ARBA" id="ARBA00022475"/>
    </source>
</evidence>
<keyword evidence="14" id="KW-1133">Transmembrane helix</keyword>
<dbReference type="Gene3D" id="3.40.50.2300">
    <property type="match status" value="1"/>
</dbReference>
<dbReference type="CDD" id="cd16922">
    <property type="entry name" value="HATPase_EvgS-ArcB-TorS-like"/>
    <property type="match status" value="1"/>
</dbReference>
<dbReference type="Pfam" id="PF00072">
    <property type="entry name" value="Response_reg"/>
    <property type="match status" value="1"/>
</dbReference>
<keyword evidence="6" id="KW-0808">Transferase</keyword>
<dbReference type="InterPro" id="IPR003661">
    <property type="entry name" value="HisK_dim/P_dom"/>
</dbReference>
<sequence>MRFNTRLYVGFGLIIMLMTILLAIIVSMLNNQNQDINHLIDDRYEKIKLINQARMEMRKVDRFFNSFTIDLNENNDISYIQSIRESNKLINENLAILTSIIKVEEAKKELTTLKKQFHQYETTMDIVISRMISGESEGVAASISGLQNQHIYLMNTTESLISIQEDIMDQTLLETDETYKNAIAISILAIIIVLIIGVGLSYWTINTLSKQMKKVKNVMSSIQYGSENLPRIPVISHDEIGEISNAYNEMAAALEKHEANERKYKEEMEEQNWLKTKVAELSTLSQGLLDLHNLGQEYIQTIVPMVEGGYGVLYIKEENKEKEYLKKLSAFAENKVGDLEPLSNMVEIGEGLVGQCAKDKKIKFLKDVPEDYIKIASGLGQTSPASIIIVPVQQEGEVIGVIEIASITAFSPLHIKLLEQSVEQLGITIHRIQRQMQVRQLLEEAQTLNEELQSQSEELQLQQEELRTMNEELEAQYKHSEQKTTDLQEAKTALEEKTRQVLLSSQYKSEFLANMSHELRTPLNSLLILAQILVENKEGNLTEKQTEYAQTIHSAGKDLLQLINDILDLSKIESGKAEVHIGETDIRDVLTFTEKQFSPLAEQKNLTFKIDISEAVPGVLYTDEQKVYQIIKNLLSNALKFTEKGSVELEVTTEVTSLNQGDEPYVRFRVIDSGIGISKDKQELIFEAFQQEDGTTSRKFGGTGLGLSICRELADLLGGYITVESMVGKGSIFTFYLPEKNEPTEEFLEAYEEVAVSLSNHEESQASKKESELVNPPIHALEHNRVSEEMLEGKRVLVVDDDMRNIFALTTSLEAEGMIVSFAENGREALQSLNDDPNVDVVLMDIMMPEMDGYEAIRRLRSIPKFEALPIIALTAKAMKNDRQKCIDAGASDYISKPVNLEQLFSLLKVWLYK</sequence>
<dbReference type="InterPro" id="IPR036890">
    <property type="entry name" value="HATPase_C_sf"/>
</dbReference>
<dbReference type="InterPro" id="IPR036097">
    <property type="entry name" value="HisK_dim/P_sf"/>
</dbReference>
<reference evidence="18 19" key="1">
    <citation type="submission" date="2024-08" db="EMBL/GenBank/DDBJ databases">
        <title>Two novel Cytobacillus novel species.</title>
        <authorList>
            <person name="Liu G."/>
        </authorList>
    </citation>
    <scope>NUCLEOTIDE SEQUENCE [LARGE SCALE GENOMIC DNA]</scope>
    <source>
        <strain evidence="18 19">FJAT-54145</strain>
    </source>
</reference>
<keyword evidence="4" id="KW-1003">Cell membrane</keyword>
<dbReference type="GO" id="GO:0005524">
    <property type="term" value="F:ATP binding"/>
    <property type="evidence" value="ECO:0007669"/>
    <property type="project" value="UniProtKB-KW"/>
</dbReference>
<accession>A0ABW6K5T4</accession>